<evidence type="ECO:0000256" key="7">
    <source>
        <dbReference type="ARBA" id="ARBA00022670"/>
    </source>
</evidence>
<dbReference type="Pfam" id="PF17900">
    <property type="entry name" value="Peptidase_M1_N"/>
    <property type="match status" value="1"/>
</dbReference>
<dbReference type="Pfam" id="PF13646">
    <property type="entry name" value="HEAT_2"/>
    <property type="match status" value="1"/>
</dbReference>
<feature type="coiled-coil region" evidence="14">
    <location>
        <begin position="828"/>
        <end position="862"/>
    </location>
</feature>
<feature type="domain" description="Peptidase M1 membrane alanine aminopeptidase" evidence="15">
    <location>
        <begin position="263"/>
        <end position="471"/>
    </location>
</feature>
<dbReference type="GO" id="GO:0005615">
    <property type="term" value="C:extracellular space"/>
    <property type="evidence" value="ECO:0007669"/>
    <property type="project" value="TreeGrafter"/>
</dbReference>
<evidence type="ECO:0000313" key="20">
    <source>
        <dbReference type="Proteomes" id="UP000521676"/>
    </source>
</evidence>
<dbReference type="GO" id="GO:0008270">
    <property type="term" value="F:zinc ion binding"/>
    <property type="evidence" value="ECO:0007669"/>
    <property type="project" value="InterPro"/>
</dbReference>
<dbReference type="InterPro" id="IPR004155">
    <property type="entry name" value="PBS_lyase_HEAT"/>
</dbReference>
<dbReference type="CDD" id="cd14686">
    <property type="entry name" value="bZIP"/>
    <property type="match status" value="1"/>
</dbReference>
<evidence type="ECO:0000259" key="15">
    <source>
        <dbReference type="Pfam" id="PF01433"/>
    </source>
</evidence>
<evidence type="ECO:0000259" key="17">
    <source>
        <dbReference type="Pfam" id="PF17900"/>
    </source>
</evidence>
<evidence type="ECO:0000256" key="9">
    <source>
        <dbReference type="ARBA" id="ARBA00022801"/>
    </source>
</evidence>
<evidence type="ECO:0000313" key="21">
    <source>
        <dbReference type="Proteomes" id="UP001431572"/>
    </source>
</evidence>
<evidence type="ECO:0000256" key="3">
    <source>
        <dbReference type="ARBA" id="ARBA00010136"/>
    </source>
</evidence>
<feature type="domain" description="Peptidase M1 alanyl aminopeptidase Ig-like fold" evidence="16">
    <location>
        <begin position="476"/>
        <end position="551"/>
    </location>
</feature>
<evidence type="ECO:0000256" key="2">
    <source>
        <dbReference type="ARBA" id="ARBA00001947"/>
    </source>
</evidence>
<evidence type="ECO:0000256" key="4">
    <source>
        <dbReference type="ARBA" id="ARBA00012564"/>
    </source>
</evidence>
<dbReference type="SUPFAM" id="SSF63737">
    <property type="entry name" value="Leukotriene A4 hydrolase N-terminal domain"/>
    <property type="match status" value="1"/>
</dbReference>
<dbReference type="EMBL" id="JACATZ010000003">
    <property type="protein sequence ID" value="NWJ48114.1"/>
    <property type="molecule type" value="Genomic_DNA"/>
</dbReference>
<comment type="similarity">
    <text evidence="3">Belongs to the peptidase M1 family.</text>
</comment>
<evidence type="ECO:0000256" key="13">
    <source>
        <dbReference type="ARBA" id="ARBA00031533"/>
    </source>
</evidence>
<dbReference type="InterPro" id="IPR042097">
    <property type="entry name" value="Aminopeptidase_N-like_N_sf"/>
</dbReference>
<dbReference type="Pfam" id="PF01433">
    <property type="entry name" value="Peptidase_M1"/>
    <property type="match status" value="1"/>
</dbReference>
<dbReference type="GO" id="GO:0016285">
    <property type="term" value="F:alanyl aminopeptidase activity"/>
    <property type="evidence" value="ECO:0007669"/>
    <property type="project" value="UniProtKB-EC"/>
</dbReference>
<dbReference type="InterPro" id="IPR050344">
    <property type="entry name" value="Peptidase_M1_aminopeptidases"/>
</dbReference>
<dbReference type="InterPro" id="IPR001930">
    <property type="entry name" value="Peptidase_M1"/>
</dbReference>
<dbReference type="Gene3D" id="1.10.390.10">
    <property type="entry name" value="Neutral Protease Domain 2"/>
    <property type="match status" value="1"/>
</dbReference>
<dbReference type="GO" id="GO:0043171">
    <property type="term" value="P:peptide catabolic process"/>
    <property type="evidence" value="ECO:0007669"/>
    <property type="project" value="TreeGrafter"/>
</dbReference>
<keyword evidence="8" id="KW-0479">Metal-binding</keyword>
<accession>A0A8T7M7Q4</accession>
<reference evidence="18 20" key="1">
    <citation type="submission" date="2020-06" db="EMBL/GenBank/DDBJ databases">
        <title>Anoxygenic phototrophic Chloroflexota member uses a Type I reaction center.</title>
        <authorList>
            <person name="Tsuji J.M."/>
            <person name="Shaw N.A."/>
            <person name="Nagashima S."/>
            <person name="Venkiteswaran J."/>
            <person name="Schiff S.L."/>
            <person name="Hanada S."/>
            <person name="Tank M."/>
            <person name="Neufeld J.D."/>
        </authorList>
    </citation>
    <scope>NUCLEOTIDE SEQUENCE [LARGE SCALE GENOMIC DNA]</scope>
    <source>
        <strain evidence="18">L227-S17</strain>
    </source>
</reference>
<dbReference type="InterPro" id="IPR014782">
    <property type="entry name" value="Peptidase_M1_dom"/>
</dbReference>
<dbReference type="RefSeq" id="WP_341469958.1">
    <property type="nucleotide sequence ID" value="NZ_CP128400.1"/>
</dbReference>
<dbReference type="FunFam" id="1.10.390.10:FF:000013">
    <property type="entry name" value="Aminopeptidase N"/>
    <property type="match status" value="1"/>
</dbReference>
<dbReference type="AlphaFoldDB" id="A0A8T7M7Q4"/>
<evidence type="ECO:0000313" key="18">
    <source>
        <dbReference type="EMBL" id="NWJ48114.1"/>
    </source>
</evidence>
<dbReference type="Pfam" id="PF11940">
    <property type="entry name" value="DUF3458"/>
    <property type="match status" value="1"/>
</dbReference>
<evidence type="ECO:0000313" key="19">
    <source>
        <dbReference type="EMBL" id="WJW68054.1"/>
    </source>
</evidence>
<feature type="domain" description="Aminopeptidase N-like N-terminal" evidence="17">
    <location>
        <begin position="51"/>
        <end position="227"/>
    </location>
</feature>
<gene>
    <name evidence="18" type="ORF">HXX08_19840</name>
    <name evidence="19" type="ORF">OZ401_003651</name>
</gene>
<keyword evidence="21" id="KW-1185">Reference proteome</keyword>
<dbReference type="SMART" id="SM00567">
    <property type="entry name" value="EZ_HEAT"/>
    <property type="match status" value="5"/>
</dbReference>
<evidence type="ECO:0000256" key="1">
    <source>
        <dbReference type="ARBA" id="ARBA00000098"/>
    </source>
</evidence>
<dbReference type="GO" id="GO:0016020">
    <property type="term" value="C:membrane"/>
    <property type="evidence" value="ECO:0007669"/>
    <property type="project" value="TreeGrafter"/>
</dbReference>
<evidence type="ECO:0000256" key="6">
    <source>
        <dbReference type="ARBA" id="ARBA00022438"/>
    </source>
</evidence>
<dbReference type="InterPro" id="IPR045357">
    <property type="entry name" value="Aminopeptidase_N-like_N"/>
</dbReference>
<dbReference type="InterPro" id="IPR016024">
    <property type="entry name" value="ARM-type_fold"/>
</dbReference>
<dbReference type="Gene3D" id="2.60.40.1840">
    <property type="match status" value="1"/>
</dbReference>
<dbReference type="CDD" id="cd09603">
    <property type="entry name" value="M1_APN_like"/>
    <property type="match status" value="1"/>
</dbReference>
<keyword evidence="9" id="KW-0378">Hydrolase</keyword>
<dbReference type="EMBL" id="CP128400">
    <property type="protein sequence ID" value="WJW68054.1"/>
    <property type="molecule type" value="Genomic_DNA"/>
</dbReference>
<protein>
    <recommendedName>
        <fullName evidence="5">Aminopeptidase N</fullName>
        <ecNumber evidence="4">3.4.11.2</ecNumber>
    </recommendedName>
    <alternativeName>
        <fullName evidence="12">Alanine aminopeptidase</fullName>
    </alternativeName>
    <alternativeName>
        <fullName evidence="13">Lysyl aminopeptidase</fullName>
    </alternativeName>
</protein>
<evidence type="ECO:0000256" key="5">
    <source>
        <dbReference type="ARBA" id="ARBA00015611"/>
    </source>
</evidence>
<dbReference type="Gene3D" id="2.60.40.1730">
    <property type="entry name" value="tricorn interacting facor f3 domain"/>
    <property type="match status" value="1"/>
</dbReference>
<dbReference type="GO" id="GO:0006508">
    <property type="term" value="P:proteolysis"/>
    <property type="evidence" value="ECO:0007669"/>
    <property type="project" value="UniProtKB-KW"/>
</dbReference>
<dbReference type="Proteomes" id="UP001431572">
    <property type="component" value="Chromosome 2"/>
</dbReference>
<reference evidence="19" key="2">
    <citation type="journal article" date="2024" name="Nature">
        <title>Anoxygenic phototroph of the Chloroflexota uses a type I reaction centre.</title>
        <authorList>
            <person name="Tsuji J.M."/>
            <person name="Shaw N.A."/>
            <person name="Nagashima S."/>
            <person name="Venkiteswaran J.J."/>
            <person name="Schiff S.L."/>
            <person name="Watanabe T."/>
            <person name="Fukui M."/>
            <person name="Hanada S."/>
            <person name="Tank M."/>
            <person name="Neufeld J.D."/>
        </authorList>
    </citation>
    <scope>NUCLEOTIDE SEQUENCE</scope>
    <source>
        <strain evidence="19">L227-S17</strain>
    </source>
</reference>
<comment type="cofactor">
    <cofactor evidence="2">
        <name>Zn(2+)</name>
        <dbReference type="ChEBI" id="CHEBI:29105"/>
    </cofactor>
</comment>
<dbReference type="EC" id="3.4.11.2" evidence="4"/>
<dbReference type="GO" id="GO:0005737">
    <property type="term" value="C:cytoplasm"/>
    <property type="evidence" value="ECO:0007669"/>
    <property type="project" value="TreeGrafter"/>
</dbReference>
<dbReference type="PRINTS" id="PR00756">
    <property type="entry name" value="ALADIPTASE"/>
</dbReference>
<dbReference type="PANTHER" id="PTHR11533">
    <property type="entry name" value="PROTEASE M1 ZINC METALLOPROTEASE"/>
    <property type="match status" value="1"/>
</dbReference>
<keyword evidence="10" id="KW-0862">Zinc</keyword>
<dbReference type="InterPro" id="IPR011989">
    <property type="entry name" value="ARM-like"/>
</dbReference>
<dbReference type="SUPFAM" id="SSF55486">
    <property type="entry name" value="Metalloproteases ('zincins'), catalytic domain"/>
    <property type="match status" value="1"/>
</dbReference>
<dbReference type="Gene3D" id="1.25.10.10">
    <property type="entry name" value="Leucine-rich Repeat Variant"/>
    <property type="match status" value="2"/>
</dbReference>
<evidence type="ECO:0000256" key="8">
    <source>
        <dbReference type="ARBA" id="ARBA00022723"/>
    </source>
</evidence>
<evidence type="ECO:0000256" key="11">
    <source>
        <dbReference type="ARBA" id="ARBA00023049"/>
    </source>
</evidence>
<proteinExistence type="inferred from homology"/>
<dbReference type="SUPFAM" id="SSF48371">
    <property type="entry name" value="ARM repeat"/>
    <property type="match status" value="2"/>
</dbReference>
<dbReference type="PANTHER" id="PTHR11533:SF174">
    <property type="entry name" value="PUROMYCIN-SENSITIVE AMINOPEPTIDASE-RELATED"/>
    <property type="match status" value="1"/>
</dbReference>
<evidence type="ECO:0000256" key="12">
    <source>
        <dbReference type="ARBA" id="ARBA00029811"/>
    </source>
</evidence>
<keyword evidence="14" id="KW-0175">Coiled coil</keyword>
<dbReference type="Proteomes" id="UP000521676">
    <property type="component" value="Unassembled WGS sequence"/>
</dbReference>
<keyword evidence="7" id="KW-0645">Protease</keyword>
<evidence type="ECO:0000256" key="10">
    <source>
        <dbReference type="ARBA" id="ARBA00022833"/>
    </source>
</evidence>
<name>A0A8T7M7Q4_9CHLR</name>
<organism evidence="18 20">
    <name type="scientific">Candidatus Chlorohelix allophototropha</name>
    <dbReference type="NCBI Taxonomy" id="3003348"/>
    <lineage>
        <taxon>Bacteria</taxon>
        <taxon>Bacillati</taxon>
        <taxon>Chloroflexota</taxon>
        <taxon>Chloroflexia</taxon>
        <taxon>Candidatus Chloroheliales</taxon>
        <taxon>Candidatus Chloroheliaceae</taxon>
        <taxon>Candidatus Chlorohelix</taxon>
    </lineage>
</organism>
<evidence type="ECO:0000259" key="16">
    <source>
        <dbReference type="Pfam" id="PF11940"/>
    </source>
</evidence>
<evidence type="ECO:0000256" key="14">
    <source>
        <dbReference type="SAM" id="Coils"/>
    </source>
</evidence>
<dbReference type="GO" id="GO:0070006">
    <property type="term" value="F:metalloaminopeptidase activity"/>
    <property type="evidence" value="ECO:0007669"/>
    <property type="project" value="TreeGrafter"/>
</dbReference>
<dbReference type="GO" id="GO:0042277">
    <property type="term" value="F:peptide binding"/>
    <property type="evidence" value="ECO:0007669"/>
    <property type="project" value="TreeGrafter"/>
</dbReference>
<comment type="catalytic activity">
    <reaction evidence="1">
        <text>Release of an N-terminal amino acid, Xaa-|-Yaa- from a peptide, amide or arylamide. Xaa is preferably Ala, but may be most amino acids including Pro (slow action). When a terminal hydrophobic residue is followed by a prolyl residue, the two may be released as an intact Xaa-Pro dipeptide.</text>
        <dbReference type="EC" id="3.4.11.2"/>
    </reaction>
</comment>
<dbReference type="InterPro" id="IPR038438">
    <property type="entry name" value="PepN_Ig-like_sf"/>
</dbReference>
<sequence length="864" mass="98177">MANYHELLPSHTCSRMLALYEQREARAGGARPFPLPGDKPHYAPNREYALQHLFLDVTVHFESKSVAGVVRTTLTPINDGLDSITFDSEHTVVNKVWIEGENKALLFRHEDAKLKIDLGKPCKSNEELTIVIEYVANPRCGLYFVEPSEAYPDKKLQVWSQGQDTDNHYWFPCYDAPNQKAVTEMRITVPENMFALSNGALLETKHHPSAGTRTYHWKQAIPHSSYLITLAAAEFVEIQDNWEDIPVPYYVLPGQEEKARVSLTKTPQMIQFFSEKIGHRYPYEKYASVCVSDFIFGGMENTTATTLTETTLHDERAHQDYSSDPLLAHELAHQWFGDWLTCRDWSHGWLNEGFATYFEALWAEQDLGRDDFIYEMYQNSQIYFSEDTGHYRRPIVAYTFNMPIDLFDRHLYEKGSLVLHMIRYLLGDDLWWKTITYYVNKHKTQNVITSDLERAIEEATGFNLQGFFEQWVYKSGYPEFKLSYSYDDKSQTAKFSVAQTQEINAETSLFTLPVEIAFISESGKREIFKVELEEKEQTFYFRLAEKPLFASFDPDNWILKTVDWKRSAEQLIAQLEKDTNSFGRIIAAQELGKLGTLEAVNALSRVLANDTFWAVRAECAKALGVAKTPAAENALLTALATEKHAKVRRAITGGLGEFRTEAAVQALTKVLAGDITDIVEGSAAVALGKTKQPAAFNTLVAALSRDSFNQMVRNGAINGLVELKDSRALPIALEWTAYGKPDQNRQAATAALGKIGKILKDDEKEKVVERLTELLQDSSWRTRLQAILAAQTLGDNRHIPNLQRIVDTAVEGREIRISREAIASIRSGTAKDDEVKKLREDLDKLQSENKDLRERLETLESKIK</sequence>
<keyword evidence="6" id="KW-0031">Aminopeptidase</keyword>
<dbReference type="InterPro" id="IPR035414">
    <property type="entry name" value="Peptidase_M1_pepN_Ig-like"/>
</dbReference>
<keyword evidence="11" id="KW-0482">Metalloprotease</keyword>
<dbReference type="InterPro" id="IPR027268">
    <property type="entry name" value="Peptidase_M4/M1_CTD_sf"/>
</dbReference>